<reference evidence="1" key="1">
    <citation type="journal article" date="2019" name="MBio">
        <title>Virus Genomes from Deep Sea Sediments Expand the Ocean Megavirome and Support Independent Origins of Viral Gigantism.</title>
        <authorList>
            <person name="Backstrom D."/>
            <person name="Yutin N."/>
            <person name="Jorgensen S.L."/>
            <person name="Dharamshi J."/>
            <person name="Homa F."/>
            <person name="Zaremba-Niedwiedzka K."/>
            <person name="Spang A."/>
            <person name="Wolf Y.I."/>
            <person name="Koonin E.V."/>
            <person name="Ettema T.J."/>
        </authorList>
    </citation>
    <scope>NUCLEOTIDE SEQUENCE</scope>
</reference>
<organism evidence="1">
    <name type="scientific">Pithovirus LCPAC302</name>
    <dbReference type="NCBI Taxonomy" id="2506593"/>
    <lineage>
        <taxon>Viruses</taxon>
        <taxon>Pithoviruses</taxon>
    </lineage>
</organism>
<accession>A0A481Z8U7</accession>
<protein>
    <submittedName>
        <fullName evidence="1">Uncharacterized protein</fullName>
    </submittedName>
</protein>
<gene>
    <name evidence="1" type="ORF">LCPAC302_01800</name>
</gene>
<sequence>MGFGYLGAYLVYGIELSDEESVQFFQQIEHDTENHETSNIFIKHYGIDDFEKYFIYWKCCFRGGGIWNPSFIRSTDNILNKINIDQMKIIEDSYDEFQMKEFCKKYDILYKNPQWQTLVCCGQCIY</sequence>
<evidence type="ECO:0000313" key="1">
    <source>
        <dbReference type="EMBL" id="QBK91560.1"/>
    </source>
</evidence>
<proteinExistence type="predicted"/>
<name>A0A481Z8U7_9VIRU</name>
<dbReference type="EMBL" id="MK500546">
    <property type="protein sequence ID" value="QBK91560.1"/>
    <property type="molecule type" value="Genomic_DNA"/>
</dbReference>